<gene>
    <name evidence="1" type="ORF">CQU01_20180</name>
</gene>
<evidence type="ECO:0000313" key="2">
    <source>
        <dbReference type="Proteomes" id="UP000321491"/>
    </source>
</evidence>
<reference evidence="1 2" key="1">
    <citation type="submission" date="2019-07" db="EMBL/GenBank/DDBJ databases">
        <title>Whole genome shotgun sequence of Cerasibacillus quisquiliarum NBRC 102429.</title>
        <authorList>
            <person name="Hosoyama A."/>
            <person name="Uohara A."/>
            <person name="Ohji S."/>
            <person name="Ichikawa N."/>
        </authorList>
    </citation>
    <scope>NUCLEOTIDE SEQUENCE [LARGE SCALE GENOMIC DNA]</scope>
    <source>
        <strain evidence="1 2">NBRC 102429</strain>
    </source>
</reference>
<name>A0A511UYR9_9BACI</name>
<dbReference type="AlphaFoldDB" id="A0A511UYR9"/>
<accession>A0A511UYR9</accession>
<protein>
    <submittedName>
        <fullName evidence="1">Uncharacterized protein</fullName>
    </submittedName>
</protein>
<organism evidence="1 2">
    <name type="scientific">Cerasibacillus quisquiliarum</name>
    <dbReference type="NCBI Taxonomy" id="227865"/>
    <lineage>
        <taxon>Bacteria</taxon>
        <taxon>Bacillati</taxon>
        <taxon>Bacillota</taxon>
        <taxon>Bacilli</taxon>
        <taxon>Bacillales</taxon>
        <taxon>Bacillaceae</taxon>
        <taxon>Cerasibacillus</taxon>
    </lineage>
</organism>
<comment type="caution">
    <text evidence="1">The sequence shown here is derived from an EMBL/GenBank/DDBJ whole genome shotgun (WGS) entry which is preliminary data.</text>
</comment>
<dbReference type="Proteomes" id="UP000321491">
    <property type="component" value="Unassembled WGS sequence"/>
</dbReference>
<proteinExistence type="predicted"/>
<evidence type="ECO:0000313" key="1">
    <source>
        <dbReference type="EMBL" id="GEN31780.1"/>
    </source>
</evidence>
<sequence>MSYFFVKTFKVTKIILILVLLAGVIGLKLVTKNNVQEGVEP</sequence>
<keyword evidence="2" id="KW-1185">Reference proteome</keyword>
<dbReference type="EMBL" id="BJXW01000022">
    <property type="protein sequence ID" value="GEN31780.1"/>
    <property type="molecule type" value="Genomic_DNA"/>
</dbReference>